<evidence type="ECO:0000313" key="3">
    <source>
        <dbReference type="EMBL" id="MBB6671685.1"/>
    </source>
</evidence>
<evidence type="ECO:0000259" key="1">
    <source>
        <dbReference type="Pfam" id="PF00534"/>
    </source>
</evidence>
<sequence>MNVLFLSWAYPKKNTPYLGIWAHQQALALTARGVDVEVVSAVPYVPHIAGVLSAKVRDYALIPDTVNLDGVKVHHPKLLRTKPNSFLDRFLFRMLGIQTRWLASSLAKKLDFGKYQVLHAHNLFPDGAIAYQLHRRYGIPYVLTLHDVDRFNSFSEEGYNRVLSRAVVAEAKKVFVVSSRVKRNLTPDVPEQRLELLFNTFWTQGHATKSRRRRIVLIASMIERKGVHYLLQAFSRVVRTHADYELILIGGGRELPALMRMAEQLGIDGQVTFTGMLSHGEAMERLSEAAVFCLPSWDEAFGIVYAEAMSFGIPVIGCKGEGIEDIVTHGDNGLLVEPRNAEALEAALLALIEHPEDAVRIGLRGQESVRSLQPEAFGRKLAGIYEEVVGGA</sequence>
<dbReference type="PANTHER" id="PTHR45947">
    <property type="entry name" value="SULFOQUINOVOSYL TRANSFERASE SQD2"/>
    <property type="match status" value="1"/>
</dbReference>
<dbReference type="Proteomes" id="UP000547209">
    <property type="component" value="Unassembled WGS sequence"/>
</dbReference>
<organism evidence="3 4">
    <name type="scientific">Cohnella nanjingensis</name>
    <dbReference type="NCBI Taxonomy" id="1387779"/>
    <lineage>
        <taxon>Bacteria</taxon>
        <taxon>Bacillati</taxon>
        <taxon>Bacillota</taxon>
        <taxon>Bacilli</taxon>
        <taxon>Bacillales</taxon>
        <taxon>Paenibacillaceae</taxon>
        <taxon>Cohnella</taxon>
    </lineage>
</organism>
<accession>A0A7X0RSN5</accession>
<name>A0A7X0RSN5_9BACL</name>
<dbReference type="Pfam" id="PF13439">
    <property type="entry name" value="Glyco_transf_4"/>
    <property type="match status" value="1"/>
</dbReference>
<dbReference type="GO" id="GO:0016757">
    <property type="term" value="F:glycosyltransferase activity"/>
    <property type="evidence" value="ECO:0007669"/>
    <property type="project" value="InterPro"/>
</dbReference>
<dbReference type="PANTHER" id="PTHR45947:SF14">
    <property type="entry name" value="SLL1723 PROTEIN"/>
    <property type="match status" value="1"/>
</dbReference>
<dbReference type="Pfam" id="PF00534">
    <property type="entry name" value="Glycos_transf_1"/>
    <property type="match status" value="1"/>
</dbReference>
<keyword evidence="3" id="KW-0808">Transferase</keyword>
<dbReference type="Gene3D" id="3.40.50.2000">
    <property type="entry name" value="Glycogen Phosphorylase B"/>
    <property type="match status" value="2"/>
</dbReference>
<comment type="caution">
    <text evidence="3">The sequence shown here is derived from an EMBL/GenBank/DDBJ whole genome shotgun (WGS) entry which is preliminary data.</text>
</comment>
<gene>
    <name evidence="3" type="ORF">H7C19_13425</name>
</gene>
<evidence type="ECO:0000259" key="2">
    <source>
        <dbReference type="Pfam" id="PF13439"/>
    </source>
</evidence>
<dbReference type="EMBL" id="JACJVP010000023">
    <property type="protein sequence ID" value="MBB6671685.1"/>
    <property type="molecule type" value="Genomic_DNA"/>
</dbReference>
<keyword evidence="4" id="KW-1185">Reference proteome</keyword>
<dbReference type="RefSeq" id="WP_185143162.1">
    <property type="nucleotide sequence ID" value="NZ_JACJVP010000023.1"/>
</dbReference>
<proteinExistence type="predicted"/>
<dbReference type="InterPro" id="IPR028098">
    <property type="entry name" value="Glyco_trans_4-like_N"/>
</dbReference>
<dbReference type="AlphaFoldDB" id="A0A7X0RSN5"/>
<evidence type="ECO:0000313" key="4">
    <source>
        <dbReference type="Proteomes" id="UP000547209"/>
    </source>
</evidence>
<feature type="domain" description="Glycosyltransferase subfamily 4-like N-terminal" evidence="2">
    <location>
        <begin position="22"/>
        <end position="199"/>
    </location>
</feature>
<dbReference type="InterPro" id="IPR050194">
    <property type="entry name" value="Glycosyltransferase_grp1"/>
</dbReference>
<protein>
    <submittedName>
        <fullName evidence="3">Glycosyltransferase</fullName>
    </submittedName>
</protein>
<dbReference type="InterPro" id="IPR001296">
    <property type="entry name" value="Glyco_trans_1"/>
</dbReference>
<feature type="domain" description="Glycosyl transferase family 1" evidence="1">
    <location>
        <begin position="204"/>
        <end position="366"/>
    </location>
</feature>
<reference evidence="3 4" key="1">
    <citation type="submission" date="2020-08" db="EMBL/GenBank/DDBJ databases">
        <title>Cohnella phylogeny.</title>
        <authorList>
            <person name="Dunlap C."/>
        </authorList>
    </citation>
    <scope>NUCLEOTIDE SEQUENCE [LARGE SCALE GENOMIC DNA]</scope>
    <source>
        <strain evidence="3 4">DSM 28246</strain>
    </source>
</reference>
<dbReference type="SUPFAM" id="SSF53756">
    <property type="entry name" value="UDP-Glycosyltransferase/glycogen phosphorylase"/>
    <property type="match status" value="1"/>
</dbReference>